<evidence type="ECO:0000256" key="1">
    <source>
        <dbReference type="ARBA" id="ARBA00006964"/>
    </source>
</evidence>
<protein>
    <submittedName>
        <fullName evidence="3">Nif3-like dinuclear metal center hexameric protein</fullName>
    </submittedName>
</protein>
<dbReference type="Proteomes" id="UP001267426">
    <property type="component" value="Unassembled WGS sequence"/>
</dbReference>
<comment type="caution">
    <text evidence="3">The sequence shown here is derived from an EMBL/GenBank/DDBJ whole genome shotgun (WGS) entry which is preliminary data.</text>
</comment>
<dbReference type="InterPro" id="IPR002678">
    <property type="entry name" value="DUF34/NIF3"/>
</dbReference>
<evidence type="ECO:0000256" key="2">
    <source>
        <dbReference type="ARBA" id="ARBA00022723"/>
    </source>
</evidence>
<dbReference type="PANTHER" id="PTHR13799:SF14">
    <property type="entry name" value="GTP CYCLOHYDROLASE 1 TYPE 2 HOMOLOG"/>
    <property type="match status" value="1"/>
</dbReference>
<dbReference type="PANTHER" id="PTHR13799">
    <property type="entry name" value="NGG1 INTERACTING FACTOR 3"/>
    <property type="match status" value="1"/>
</dbReference>
<comment type="similarity">
    <text evidence="1">Belongs to the GTP cyclohydrolase I type 2/NIF3 family.</text>
</comment>
<sequence>MPTVRDIVSVLDAWAPPGSAADFDRVGLQVGAPDAEVSRVLVALDLTPAVVDEAAAGGAELVVTHHPLLFKPLGRVTEGDAVGGLAWRLVRAGVSYYALHTNLDAAWGGVSFALAETLGVEDPEVLAPLDGVMRKVVVFAPTDAADAVRAALDAGGAGAIGAYSGASFSTGGVGRFTPGPDARPAIGTAGGAEEAVNEVRIEAVVPSWGVGRVLKAVTAAHPYEEPAVDVFEVQTPATRHGYGVVGRLPAPEPLPAFLARVAERLGAGALRYVGDDAATVERVAVCGGSGLSFLGAALASGADAYVTADVTYHRWFEALGPNGAPRIALVDAGHYETEAMTEGLVARHLRAALPALDVATTRHRTSPMKTFVG</sequence>
<dbReference type="InterPro" id="IPR036069">
    <property type="entry name" value="DUF34/NIF3_sf"/>
</dbReference>
<proteinExistence type="inferred from homology"/>
<dbReference type="EMBL" id="JAVRHT010000069">
    <property type="protein sequence ID" value="MDT0633263.1"/>
    <property type="molecule type" value="Genomic_DNA"/>
</dbReference>
<dbReference type="NCBIfam" id="TIGR00486">
    <property type="entry name" value="YbgI_SA1388"/>
    <property type="match status" value="1"/>
</dbReference>
<feature type="non-terminal residue" evidence="3">
    <location>
        <position position="373"/>
    </location>
</feature>
<evidence type="ECO:0000313" key="3">
    <source>
        <dbReference type="EMBL" id="MDT0633263.1"/>
    </source>
</evidence>
<keyword evidence="2" id="KW-0479">Metal-binding</keyword>
<organism evidence="3 4">
    <name type="scientific">Rubrivirga litoralis</name>
    <dbReference type="NCBI Taxonomy" id="3075598"/>
    <lineage>
        <taxon>Bacteria</taxon>
        <taxon>Pseudomonadati</taxon>
        <taxon>Rhodothermota</taxon>
        <taxon>Rhodothermia</taxon>
        <taxon>Rhodothermales</taxon>
        <taxon>Rubricoccaceae</taxon>
        <taxon>Rubrivirga</taxon>
    </lineage>
</organism>
<dbReference type="Gene3D" id="3.30.70.120">
    <property type="match status" value="1"/>
</dbReference>
<dbReference type="InterPro" id="IPR017221">
    <property type="entry name" value="DUF34/NIF3_bac"/>
</dbReference>
<evidence type="ECO:0000313" key="4">
    <source>
        <dbReference type="Proteomes" id="UP001267426"/>
    </source>
</evidence>
<dbReference type="RefSeq" id="WP_311665987.1">
    <property type="nucleotide sequence ID" value="NZ_JAVRHT010000069.1"/>
</dbReference>
<reference evidence="3 4" key="1">
    <citation type="submission" date="2023-09" db="EMBL/GenBank/DDBJ databases">
        <authorList>
            <person name="Rey-Velasco X."/>
        </authorList>
    </citation>
    <scope>NUCLEOTIDE SEQUENCE [LARGE SCALE GENOMIC DNA]</scope>
    <source>
        <strain evidence="3 4">F394</strain>
    </source>
</reference>
<name>A0ABU3BVE2_9BACT</name>
<dbReference type="PIRSF" id="PIRSF037489">
    <property type="entry name" value="UCP037489_NIF3_YqfO"/>
    <property type="match status" value="1"/>
</dbReference>
<dbReference type="Pfam" id="PF01784">
    <property type="entry name" value="DUF34_NIF3"/>
    <property type="match status" value="1"/>
</dbReference>
<dbReference type="InterPro" id="IPR015867">
    <property type="entry name" value="N-reg_PII/ATP_PRibTrfase_C"/>
</dbReference>
<dbReference type="Gene3D" id="3.40.1390.30">
    <property type="entry name" value="NIF3 (NGG1p interacting factor 3)-like"/>
    <property type="match status" value="1"/>
</dbReference>
<gene>
    <name evidence="3" type="ORF">RM540_16030</name>
</gene>
<accession>A0ABU3BVE2</accession>
<dbReference type="SUPFAM" id="SSF102705">
    <property type="entry name" value="NIF3 (NGG1p interacting factor 3)-like"/>
    <property type="match status" value="1"/>
</dbReference>
<keyword evidence="4" id="KW-1185">Reference proteome</keyword>